<feature type="region of interest" description="Disordered" evidence="1">
    <location>
        <begin position="163"/>
        <end position="196"/>
    </location>
</feature>
<reference evidence="2" key="1">
    <citation type="submission" date="2016-10" db="EMBL/GenBank/DDBJ databases">
        <title>Sequence of Gallionella enrichment culture.</title>
        <authorList>
            <person name="Poehlein A."/>
            <person name="Muehling M."/>
            <person name="Daniel R."/>
        </authorList>
    </citation>
    <scope>NUCLEOTIDE SEQUENCE</scope>
</reference>
<dbReference type="EMBL" id="MLJW01000155">
    <property type="protein sequence ID" value="OIQ96071.1"/>
    <property type="molecule type" value="Genomic_DNA"/>
</dbReference>
<proteinExistence type="predicted"/>
<feature type="compositionally biased region" description="Pro residues" evidence="1">
    <location>
        <begin position="187"/>
        <end position="196"/>
    </location>
</feature>
<evidence type="ECO:0000256" key="1">
    <source>
        <dbReference type="SAM" id="MobiDB-lite"/>
    </source>
</evidence>
<gene>
    <name evidence="2" type="ORF">GALL_219490</name>
</gene>
<feature type="compositionally biased region" description="Pro residues" evidence="1">
    <location>
        <begin position="166"/>
        <end position="180"/>
    </location>
</feature>
<accession>A0A1J5RVR3</accession>
<name>A0A1J5RVR3_9ZZZZ</name>
<protein>
    <recommendedName>
        <fullName evidence="3">Glycine-zipper-containing OmpA-like membrane domain-containing protein</fullName>
    </recommendedName>
</protein>
<evidence type="ECO:0008006" key="3">
    <source>
        <dbReference type="Google" id="ProtNLM"/>
    </source>
</evidence>
<organism evidence="2">
    <name type="scientific">mine drainage metagenome</name>
    <dbReference type="NCBI Taxonomy" id="410659"/>
    <lineage>
        <taxon>unclassified sequences</taxon>
        <taxon>metagenomes</taxon>
        <taxon>ecological metagenomes</taxon>
    </lineage>
</organism>
<dbReference type="AlphaFoldDB" id="A0A1J5RVR3"/>
<evidence type="ECO:0000313" key="2">
    <source>
        <dbReference type="EMBL" id="OIQ96071.1"/>
    </source>
</evidence>
<comment type="caution">
    <text evidence="2">The sequence shown here is derived from an EMBL/GenBank/DDBJ whole genome shotgun (WGS) entry which is preliminary data.</text>
</comment>
<sequence length="196" mass="19563">MFHASFLDLLISIRETFTMRKLSSLFGLGAVASALLLAGCATAPMGPTVTVMPAPGMPFDQFQAIDASCRAFAAQQTSGYSQAASNSGVVSGATGAVLGAAAGALIGGNSQGAGVGAGLGLLAGSAGGAGTYSDTQGGAQHAYNIAYEQCMYSRGAQVPGYAAPRYVPPPPSYAPPPPAYNPGQPQTYPPARPPGY</sequence>